<evidence type="ECO:0000313" key="2">
    <source>
        <dbReference type="Proteomes" id="UP000481643"/>
    </source>
</evidence>
<reference evidence="1 2" key="1">
    <citation type="submission" date="2019-09" db="EMBL/GenBank/DDBJ databases">
        <title>Taxonomic organization of the family Brucellaceae based on a phylogenomic approach.</title>
        <authorList>
            <person name="Leclercq S."/>
            <person name="Cloeckaert A."/>
            <person name="Zygmunt M.S."/>
        </authorList>
    </citation>
    <scope>NUCLEOTIDE SEQUENCE [LARGE SCALE GENOMIC DNA]</scope>
    <source>
        <strain evidence="1 2">WS1830</strain>
    </source>
</reference>
<proteinExistence type="predicted"/>
<accession>A0A6L3YWN1</accession>
<name>A0A6L3YWN1_9HYPH</name>
<sequence>MSKIPDDVMTAAVGVKTLLRFTPETEWGSIIARAILAERQRCADVAGTYGSIAGYPDGKTSAFRKHRHRIRAAILAGENP</sequence>
<protein>
    <submittedName>
        <fullName evidence="1">Uncharacterized protein</fullName>
    </submittedName>
</protein>
<organism evidence="1 2">
    <name type="scientific">Brucella tritici</name>
    <dbReference type="NCBI Taxonomy" id="94626"/>
    <lineage>
        <taxon>Bacteria</taxon>
        <taxon>Pseudomonadati</taxon>
        <taxon>Pseudomonadota</taxon>
        <taxon>Alphaproteobacteria</taxon>
        <taxon>Hyphomicrobiales</taxon>
        <taxon>Brucellaceae</taxon>
        <taxon>Brucella/Ochrobactrum group</taxon>
        <taxon>Brucella</taxon>
    </lineage>
</organism>
<comment type="caution">
    <text evidence="1">The sequence shown here is derived from an EMBL/GenBank/DDBJ whole genome shotgun (WGS) entry which is preliminary data.</text>
</comment>
<dbReference type="RefSeq" id="WP_151650965.1">
    <property type="nucleotide sequence ID" value="NZ_WBVX01000002.1"/>
</dbReference>
<dbReference type="AlphaFoldDB" id="A0A6L3YWN1"/>
<evidence type="ECO:0000313" key="1">
    <source>
        <dbReference type="EMBL" id="KAB2689545.1"/>
    </source>
</evidence>
<dbReference type="EMBL" id="WBVX01000002">
    <property type="protein sequence ID" value="KAB2689545.1"/>
    <property type="molecule type" value="Genomic_DNA"/>
</dbReference>
<gene>
    <name evidence="1" type="ORF">F9L08_02475</name>
</gene>
<dbReference type="Proteomes" id="UP000481643">
    <property type="component" value="Unassembled WGS sequence"/>
</dbReference>